<evidence type="ECO:0000313" key="1">
    <source>
        <dbReference type="EMBL" id="KKK59347.1"/>
    </source>
</evidence>
<proteinExistence type="predicted"/>
<dbReference type="AlphaFoldDB" id="A0A0F8WR17"/>
<gene>
    <name evidence="1" type="ORF">LCGC14_3035300</name>
</gene>
<feature type="non-terminal residue" evidence="1">
    <location>
        <position position="358"/>
    </location>
</feature>
<name>A0A0F8WR17_9ZZZZ</name>
<comment type="caution">
    <text evidence="1">The sequence shown here is derived from an EMBL/GenBank/DDBJ whole genome shotgun (WGS) entry which is preliminary data.</text>
</comment>
<feature type="non-terminal residue" evidence="1">
    <location>
        <position position="1"/>
    </location>
</feature>
<protein>
    <submittedName>
        <fullName evidence="1">Uncharacterized protein</fullName>
    </submittedName>
</protein>
<dbReference type="EMBL" id="LAZR01063523">
    <property type="protein sequence ID" value="KKK59347.1"/>
    <property type="molecule type" value="Genomic_DNA"/>
</dbReference>
<sequence length="358" mass="39269">VELKLKRILKASASDLGYSAELQGAGLLNASAAIDLLSGGFMAQSNVTYENTFWANTRQQKFFGYPYNFYEDGIFGWADEIDVIDFPHENDVLLNQDHGGYEFYTGPITAGTTFTGQVEISNNGSILSPSALEMTLINETSVTYNSTSTNVEFIEVREIFSTANTTRMAIHLDNNFNLAGSVFTEIWVEFLTADLRYADLFIWNDADGQNDIEWGAGVNNELGQIQRAFPPYGALKIPSAQYAGTDLVLAVRGANFQNSTDFDGLEVVKVTVKEYSRTTMTGVTFTDHTTDVFNVTIDTAGMAPGYHAGWIDFGNGALMPMSIKVGYGEIDTFVSLDGSAVMEDLGDFIVDQAGYSYR</sequence>
<accession>A0A0F8WR17</accession>
<reference evidence="1" key="1">
    <citation type="journal article" date="2015" name="Nature">
        <title>Complex archaea that bridge the gap between prokaryotes and eukaryotes.</title>
        <authorList>
            <person name="Spang A."/>
            <person name="Saw J.H."/>
            <person name="Jorgensen S.L."/>
            <person name="Zaremba-Niedzwiedzka K."/>
            <person name="Martijn J."/>
            <person name="Lind A.E."/>
            <person name="van Eijk R."/>
            <person name="Schleper C."/>
            <person name="Guy L."/>
            <person name="Ettema T.J."/>
        </authorList>
    </citation>
    <scope>NUCLEOTIDE SEQUENCE</scope>
</reference>
<organism evidence="1">
    <name type="scientific">marine sediment metagenome</name>
    <dbReference type="NCBI Taxonomy" id="412755"/>
    <lineage>
        <taxon>unclassified sequences</taxon>
        <taxon>metagenomes</taxon>
        <taxon>ecological metagenomes</taxon>
    </lineage>
</organism>